<evidence type="ECO:0000313" key="5">
    <source>
        <dbReference type="Proteomes" id="UP000777438"/>
    </source>
</evidence>
<feature type="domain" description="BRCT" evidence="3">
    <location>
        <begin position="128"/>
        <end position="215"/>
    </location>
</feature>
<feature type="compositionally biased region" description="Polar residues" evidence="2">
    <location>
        <begin position="673"/>
        <end position="688"/>
    </location>
</feature>
<dbReference type="Gene3D" id="3.40.50.10190">
    <property type="entry name" value="BRCT domain"/>
    <property type="match status" value="4"/>
</dbReference>
<keyword evidence="5" id="KW-1185">Reference proteome</keyword>
<dbReference type="Pfam" id="PF12738">
    <property type="entry name" value="PTCB-BRCT"/>
    <property type="match status" value="3"/>
</dbReference>
<feature type="region of interest" description="Disordered" evidence="2">
    <location>
        <begin position="531"/>
        <end position="817"/>
    </location>
</feature>
<dbReference type="InterPro" id="IPR036420">
    <property type="entry name" value="BRCT_dom_sf"/>
</dbReference>
<feature type="domain" description="BRCT" evidence="3">
    <location>
        <begin position="436"/>
        <end position="522"/>
    </location>
</feature>
<dbReference type="CDD" id="cd18433">
    <property type="entry name" value="BRCT_Rad4_rpt3"/>
    <property type="match status" value="1"/>
</dbReference>
<protein>
    <submittedName>
        <fullName evidence="4">BRCT domain-containing protein</fullName>
    </submittedName>
</protein>
<feature type="region of interest" description="Disordered" evidence="2">
    <location>
        <begin position="216"/>
        <end position="257"/>
    </location>
</feature>
<evidence type="ECO:0000256" key="2">
    <source>
        <dbReference type="SAM" id="MobiDB-lite"/>
    </source>
</evidence>
<dbReference type="PROSITE" id="PS50172">
    <property type="entry name" value="BRCT"/>
    <property type="match status" value="4"/>
</dbReference>
<dbReference type="SMART" id="SM00292">
    <property type="entry name" value="BRCT"/>
    <property type="match status" value="4"/>
</dbReference>
<dbReference type="AlphaFoldDB" id="A0A9P8W9I7"/>
<organism evidence="4 5">
    <name type="scientific">Thelonectria olida</name>
    <dbReference type="NCBI Taxonomy" id="1576542"/>
    <lineage>
        <taxon>Eukaryota</taxon>
        <taxon>Fungi</taxon>
        <taxon>Dikarya</taxon>
        <taxon>Ascomycota</taxon>
        <taxon>Pezizomycotina</taxon>
        <taxon>Sordariomycetes</taxon>
        <taxon>Hypocreomycetidae</taxon>
        <taxon>Hypocreales</taxon>
        <taxon>Nectriaceae</taxon>
        <taxon>Thelonectria</taxon>
    </lineage>
</organism>
<keyword evidence="1" id="KW-0677">Repeat</keyword>
<dbReference type="CDD" id="cd17731">
    <property type="entry name" value="BRCT_TopBP1_rpt2_like"/>
    <property type="match status" value="1"/>
</dbReference>
<dbReference type="GO" id="GO:0007095">
    <property type="term" value="P:mitotic G2 DNA damage checkpoint signaling"/>
    <property type="evidence" value="ECO:0007669"/>
    <property type="project" value="TreeGrafter"/>
</dbReference>
<dbReference type="GO" id="GO:0033314">
    <property type="term" value="P:mitotic DNA replication checkpoint signaling"/>
    <property type="evidence" value="ECO:0007669"/>
    <property type="project" value="TreeGrafter"/>
</dbReference>
<dbReference type="OrthoDB" id="251770at2759"/>
<feature type="domain" description="BRCT" evidence="3">
    <location>
        <begin position="323"/>
        <end position="424"/>
    </location>
</feature>
<dbReference type="SUPFAM" id="SSF52113">
    <property type="entry name" value="BRCT domain"/>
    <property type="match status" value="4"/>
</dbReference>
<feature type="compositionally biased region" description="Basic and acidic residues" evidence="2">
    <location>
        <begin position="726"/>
        <end position="736"/>
    </location>
</feature>
<evidence type="ECO:0000313" key="4">
    <source>
        <dbReference type="EMBL" id="KAH6893303.1"/>
    </source>
</evidence>
<feature type="region of interest" description="Disordered" evidence="2">
    <location>
        <begin position="836"/>
        <end position="861"/>
    </location>
</feature>
<name>A0A9P8W9I7_9HYPO</name>
<feature type="domain" description="BRCT" evidence="3">
    <location>
        <begin position="17"/>
        <end position="90"/>
    </location>
</feature>
<evidence type="ECO:0000259" key="3">
    <source>
        <dbReference type="PROSITE" id="PS50172"/>
    </source>
</evidence>
<evidence type="ECO:0000256" key="1">
    <source>
        <dbReference type="ARBA" id="ARBA00022737"/>
    </source>
</evidence>
<dbReference type="PANTHER" id="PTHR13561:SF20">
    <property type="entry name" value="DNA TOPOISOMERASE 2-BINDING PROTEIN 1"/>
    <property type="match status" value="1"/>
</dbReference>
<feature type="compositionally biased region" description="Basic and acidic residues" evidence="2">
    <location>
        <begin position="793"/>
        <end position="805"/>
    </location>
</feature>
<dbReference type="Proteomes" id="UP000777438">
    <property type="component" value="Unassembled WGS sequence"/>
</dbReference>
<comment type="caution">
    <text evidence="4">The sequence shown here is derived from an EMBL/GenBank/DDBJ whole genome shotgun (WGS) entry which is preliminary data.</text>
</comment>
<dbReference type="InterPro" id="IPR059215">
    <property type="entry name" value="BRCT2_TopBP1-like"/>
</dbReference>
<gene>
    <name evidence="4" type="ORF">B0T10DRAFT_270070</name>
</gene>
<dbReference type="InterPro" id="IPR001357">
    <property type="entry name" value="BRCT_dom"/>
</dbReference>
<reference evidence="4 5" key="1">
    <citation type="journal article" date="2021" name="Nat. Commun.">
        <title>Genetic determinants of endophytism in the Arabidopsis root mycobiome.</title>
        <authorList>
            <person name="Mesny F."/>
            <person name="Miyauchi S."/>
            <person name="Thiergart T."/>
            <person name="Pickel B."/>
            <person name="Atanasova L."/>
            <person name="Karlsson M."/>
            <person name="Huettel B."/>
            <person name="Barry K.W."/>
            <person name="Haridas S."/>
            <person name="Chen C."/>
            <person name="Bauer D."/>
            <person name="Andreopoulos W."/>
            <person name="Pangilinan J."/>
            <person name="LaButti K."/>
            <person name="Riley R."/>
            <person name="Lipzen A."/>
            <person name="Clum A."/>
            <person name="Drula E."/>
            <person name="Henrissat B."/>
            <person name="Kohler A."/>
            <person name="Grigoriev I.V."/>
            <person name="Martin F.M."/>
            <person name="Hacquard S."/>
        </authorList>
    </citation>
    <scope>NUCLEOTIDE SEQUENCE [LARGE SCALE GENOMIC DNA]</scope>
    <source>
        <strain evidence="4 5">MPI-CAGE-CH-0241</strain>
    </source>
</reference>
<dbReference type="PANTHER" id="PTHR13561">
    <property type="entry name" value="DNA REPLICATION REGULATOR DPB11-RELATED"/>
    <property type="match status" value="1"/>
</dbReference>
<feature type="compositionally biased region" description="Low complexity" evidence="2">
    <location>
        <begin position="780"/>
        <end position="792"/>
    </location>
</feature>
<accession>A0A9P8W9I7</accession>
<sequence length="861" mass="94750">MTSPNLADEDFESVPIDPAHPLKGIIVCCTSIPPDQRTSIASKVSELGGLHKYDLTPDVTHLVVGDYDTPKYRHVARERSDIKAMDASWIEAMSELWKKDDDIDFPALEAEHQLKPFEKRGIDPSASGQPAARDSLLICLTGFGDQRDDIARRVTENGGQYTGDLTRRCTHLVVSKPEGKKFAAAKAWSIHTVTLEWLDQSIARGMILEETKFDPILPPEEQGKGAWVKRDPRRAASWGKRSRSAMTGGTEDGPRKLRKTASMKLNSQKNNLWGDILGRSTSREYSFAGEQDKQLSESRDEQQPQQEPQPQRKPELIIPAHQEQQGVFAYCYFFIHGFTPQRTDILDQTIRTLGGNVCSFLYEAALGPYPQTGDPRGRFLLVPQSSQPATHPPENYDNLYVVTEYYIERCLHNKAFLDPNEQVLGRPFPLFPIPGFTDLTVCSAAFTGIELHQVSRSVIQLGACFQEEFRRNTSVLVCKSLAATRKEKLRMALKWGVPAVSADWLWECISTGFKAPVDDFIFPELKGHYEAAKRQQGNEPRSESKPKQLAANAEPRALGKSIQRTRSEPALRRAASKPPAKVGIDTSGFDDDTPKPQPRLTKPSAKGGVDTSAFDDDMSKPQPRPTKPNPVVSHETAVSADFATALTHHPPESFPAEVADSEEAPPLSEASSNRLNKSPSPVKQTTGLPRTHSDPTKSVTTRPSPPVEDTAATKRKLQQAAAALEQEARNKAKAAERQALSSKLTSLIAPIGSNASDDTSDPSNPVPVGPRPRRRQILGRAISNASNASSDAARSDILLREHIEQSLEDQPPPATQLEYADPRAQECKAALMSRMMGGGGEVKPKAVNSTPSGVGRSMRRR</sequence>
<feature type="compositionally biased region" description="Polar residues" evidence="2">
    <location>
        <begin position="753"/>
        <end position="763"/>
    </location>
</feature>
<feature type="compositionally biased region" description="Basic and acidic residues" evidence="2">
    <location>
        <begin position="290"/>
        <end position="302"/>
    </location>
</feature>
<dbReference type="GO" id="GO:0006270">
    <property type="term" value="P:DNA replication initiation"/>
    <property type="evidence" value="ECO:0007669"/>
    <property type="project" value="TreeGrafter"/>
</dbReference>
<feature type="region of interest" description="Disordered" evidence="2">
    <location>
        <begin position="287"/>
        <end position="314"/>
    </location>
</feature>
<proteinExistence type="predicted"/>
<dbReference type="EMBL" id="JAGPYM010000006">
    <property type="protein sequence ID" value="KAH6893303.1"/>
    <property type="molecule type" value="Genomic_DNA"/>
</dbReference>